<dbReference type="InterPro" id="IPR010623">
    <property type="entry name" value="IcmF_C"/>
</dbReference>
<evidence type="ECO:0000256" key="1">
    <source>
        <dbReference type="SAM" id="Coils"/>
    </source>
</evidence>
<dbReference type="RefSeq" id="WP_269041942.1">
    <property type="nucleotide sequence ID" value="NZ_CP114040.1"/>
</dbReference>
<dbReference type="EMBL" id="CP114040">
    <property type="protein sequence ID" value="WAS99583.1"/>
    <property type="molecule type" value="Genomic_DNA"/>
</dbReference>
<dbReference type="Pfam" id="PF06761">
    <property type="entry name" value="IcmF-related"/>
    <property type="match status" value="1"/>
</dbReference>
<organism evidence="8 9">
    <name type="scientific">Nannocystis punicea</name>
    <dbReference type="NCBI Taxonomy" id="2995304"/>
    <lineage>
        <taxon>Bacteria</taxon>
        <taxon>Pseudomonadati</taxon>
        <taxon>Myxococcota</taxon>
        <taxon>Polyangia</taxon>
        <taxon>Nannocystales</taxon>
        <taxon>Nannocystaceae</taxon>
        <taxon>Nannocystis</taxon>
    </lineage>
</organism>
<evidence type="ECO:0000313" key="9">
    <source>
        <dbReference type="Proteomes" id="UP001164459"/>
    </source>
</evidence>
<keyword evidence="9" id="KW-1185">Reference proteome</keyword>
<keyword evidence="3" id="KW-0812">Transmembrane</keyword>
<feature type="transmembrane region" description="Helical" evidence="3">
    <location>
        <begin position="28"/>
        <end position="52"/>
    </location>
</feature>
<name>A0ABY7HJQ1_9BACT</name>
<feature type="region of interest" description="Disordered" evidence="2">
    <location>
        <begin position="124"/>
        <end position="153"/>
    </location>
</feature>
<evidence type="ECO:0000259" key="7">
    <source>
        <dbReference type="Pfam" id="PF21070"/>
    </source>
</evidence>
<dbReference type="InterPro" id="IPR025743">
    <property type="entry name" value="TssM1_N"/>
</dbReference>
<gene>
    <name evidence="8" type="ORF">O0S08_06770</name>
</gene>
<feature type="domain" description="Type VI secretion system component TssM1 helical" evidence="7">
    <location>
        <begin position="930"/>
        <end position="1027"/>
    </location>
</feature>
<accession>A0ABY7HJQ1</accession>
<proteinExistence type="predicted"/>
<feature type="domain" description="IcmF-related" evidence="5">
    <location>
        <begin position="486"/>
        <end position="794"/>
    </location>
</feature>
<dbReference type="Pfam" id="PF06744">
    <property type="entry name" value="IcmF_C"/>
    <property type="match status" value="1"/>
</dbReference>
<reference evidence="8" key="1">
    <citation type="submission" date="2022-11" db="EMBL/GenBank/DDBJ databases">
        <title>Minimal conservation of predation-associated metabolite biosynthetic gene clusters underscores biosynthetic potential of Myxococcota including descriptions for ten novel species: Archangium lansinium sp. nov., Myxococcus landrumus sp. nov., Nannocystis bai.</title>
        <authorList>
            <person name="Ahearne A."/>
            <person name="Stevens C."/>
            <person name="Dowd S."/>
        </authorList>
    </citation>
    <scope>NUCLEOTIDE SEQUENCE</scope>
    <source>
        <strain evidence="8">Fl3</strain>
    </source>
</reference>
<dbReference type="InterPro" id="IPR009612">
    <property type="entry name" value="IcmF-rel"/>
</dbReference>
<evidence type="ECO:0000256" key="2">
    <source>
        <dbReference type="SAM" id="MobiDB-lite"/>
    </source>
</evidence>
<keyword evidence="3" id="KW-0472">Membrane</keyword>
<evidence type="ECO:0000259" key="5">
    <source>
        <dbReference type="Pfam" id="PF06761"/>
    </source>
</evidence>
<dbReference type="Pfam" id="PF14331">
    <property type="entry name" value="IcmF-related_N"/>
    <property type="match status" value="1"/>
</dbReference>
<evidence type="ECO:0000259" key="6">
    <source>
        <dbReference type="Pfam" id="PF14331"/>
    </source>
</evidence>
<dbReference type="PANTHER" id="PTHR36153">
    <property type="entry name" value="INNER MEMBRANE PROTEIN-RELATED"/>
    <property type="match status" value="1"/>
</dbReference>
<dbReference type="Pfam" id="PF21070">
    <property type="entry name" value="IcmF_helical"/>
    <property type="match status" value="1"/>
</dbReference>
<evidence type="ECO:0008006" key="10">
    <source>
        <dbReference type="Google" id="ProtNLM"/>
    </source>
</evidence>
<dbReference type="Proteomes" id="UP001164459">
    <property type="component" value="Chromosome"/>
</dbReference>
<dbReference type="PANTHER" id="PTHR36153:SF1">
    <property type="entry name" value="TYPE VI SECRETION SYSTEM COMPONENT TSSM1"/>
    <property type="match status" value="1"/>
</dbReference>
<evidence type="ECO:0000256" key="3">
    <source>
        <dbReference type="SAM" id="Phobius"/>
    </source>
</evidence>
<feature type="domain" description="Type VI secretion system component TssM1 N-terminal" evidence="6">
    <location>
        <begin position="180"/>
        <end position="430"/>
    </location>
</feature>
<dbReference type="InterPro" id="IPR053156">
    <property type="entry name" value="T6SS_TssM-like"/>
</dbReference>
<protein>
    <recommendedName>
        <fullName evidence="10">Type VI secretion system protein ImpL</fullName>
    </recommendedName>
</protein>
<sequence length="1183" mass="131567">MIYVLTFAGAAIAAVVAAVRYLRLPQEYVWWTAALMAVVVLIAGIVTFINFLRAKKAAVDKANPKASQEQLDFDNRLRDVAATLKHVERHQRATASARPRFVSARVDTPYVAVLGLQGQGKTRLLGGPHPKRLPEYDHNGPVKGADASAAPEDRPRLFSAPGQAVFVEVPHALAHREDLRKSWLAELKLFAKRRQPLHAIVLCVAADDLVTAADPVARAGEIGDLLAAEVSDLVTHLQVHAPVFLVVTRLDRLSGFGDVLGAFETLTSPLGFELPDGRSEELALKELRSRFDALSGWLDRRALRLLSRFREPDPPRQGRIYTLVQQIAGLQEPLAAIAQRVLAARGGDPVRLRGVFLTSAMQDGEPVVDAVLENLARKTRGNFTPAAADPTPSKRIFAEELVGTHVLRAGGLARRTTRTLQRSAVKRIVAGSALGLVGLYIALDAAGAAGRNRDLNQQTADAGAAAAAELSGRRRVPVESGKIVPLRELLARWEDESGDDRDDVREWGLFRGEVVPPLRAFYKDAMFAGVTSTLRDKAEAELRDFAARFESPELIPDIEDRIRNRLSLRFYLLVTGNKKSYEMQPITQESKFLRETLRTRWSGSSRTQVGTAEYGAIERAVDKYIDLAQDSDFTLPREPTLVEQVQEILKREDSVRAEVEKIVEEVNGIQELSKINLRTLTGLPDLENDGTEVRAAFTIEGWGYVKRELASALEADSWVLGLDQSQASQRQRRRGAEMRTEYFKMYTEEWRRFIQRTRIAPPTSLDEGKRLMGELVKGPRLPLSRVFAELKRHTEIADDYDYGDNKSLIDLLKKQDKNSGGLVKADAVRKEFARLVIFGVAPEGKEGSTGLDQYHERLKQLRDAIGKALEDKEEEKALVEQLRGAIDFTKSLVQDAELDTWTAGTTKLLVTPLEELLRMLVRDQGTGAVADWCARIVEPMYERFDGRYPFVADSRSDAAVADFEEFFHPENGFIRKAREELLSGYVVLEGNTVELRDRGRNDGPKLDSGVIRFLNRAQDIGSVMFYNEELRVDFELILACNPQVSKVEVTIEGKKVDFSCSNEKPSALRWPGKEEHGASLKAYGRQGNKVLGSAGEWGLFELLEKPPSSVPEFKGDEVISFRFDMTSFNLGLLDVRLRPRRVRGGTAFFGLPNGNKQFLSLVRAADVLPPKRLFTNMAPCGGV</sequence>
<keyword evidence="1" id="KW-0175">Coiled coil</keyword>
<keyword evidence="3" id="KW-1133">Transmembrane helix</keyword>
<evidence type="ECO:0000313" key="8">
    <source>
        <dbReference type="EMBL" id="WAS99583.1"/>
    </source>
</evidence>
<dbReference type="InterPro" id="IPR048677">
    <property type="entry name" value="TssM1_hel"/>
</dbReference>
<evidence type="ECO:0000259" key="4">
    <source>
        <dbReference type="Pfam" id="PF06744"/>
    </source>
</evidence>
<feature type="transmembrane region" description="Helical" evidence="3">
    <location>
        <begin position="424"/>
        <end position="443"/>
    </location>
</feature>
<feature type="coiled-coil region" evidence="1">
    <location>
        <begin position="851"/>
        <end position="878"/>
    </location>
</feature>
<feature type="domain" description="Type VI secretion system IcmF C-terminal" evidence="4">
    <location>
        <begin position="1041"/>
        <end position="1126"/>
    </location>
</feature>